<proteinExistence type="predicted"/>
<comment type="caution">
    <text evidence="2">The sequence shown here is derived from an EMBL/GenBank/DDBJ whole genome shotgun (WGS) entry which is preliminary data.</text>
</comment>
<organism evidence="2 3">
    <name type="scientific">Cephalotus follicularis</name>
    <name type="common">Albany pitcher plant</name>
    <dbReference type="NCBI Taxonomy" id="3775"/>
    <lineage>
        <taxon>Eukaryota</taxon>
        <taxon>Viridiplantae</taxon>
        <taxon>Streptophyta</taxon>
        <taxon>Embryophyta</taxon>
        <taxon>Tracheophyta</taxon>
        <taxon>Spermatophyta</taxon>
        <taxon>Magnoliopsida</taxon>
        <taxon>eudicotyledons</taxon>
        <taxon>Gunneridae</taxon>
        <taxon>Pentapetalae</taxon>
        <taxon>rosids</taxon>
        <taxon>fabids</taxon>
        <taxon>Oxalidales</taxon>
        <taxon>Cephalotaceae</taxon>
        <taxon>Cephalotus</taxon>
    </lineage>
</organism>
<dbReference type="OrthoDB" id="1735266at2759"/>
<evidence type="ECO:0000313" key="3">
    <source>
        <dbReference type="Proteomes" id="UP000187406"/>
    </source>
</evidence>
<evidence type="ECO:0000313" key="2">
    <source>
        <dbReference type="EMBL" id="GAV77348.1"/>
    </source>
</evidence>
<dbReference type="PANTHER" id="PTHR33054:SF9">
    <property type="entry name" value="CCHC-TYPE DOMAIN-CONTAINING PROTEIN"/>
    <property type="match status" value="1"/>
</dbReference>
<dbReference type="Pfam" id="PF24925">
    <property type="entry name" value="DUF7746"/>
    <property type="match status" value="1"/>
</dbReference>
<evidence type="ECO:0000259" key="1">
    <source>
        <dbReference type="Pfam" id="PF24925"/>
    </source>
</evidence>
<dbReference type="Proteomes" id="UP000187406">
    <property type="component" value="Unassembled WGS sequence"/>
</dbReference>
<keyword evidence="3" id="KW-1185">Reference proteome</keyword>
<name>A0A1Q3CB71_CEPFO</name>
<dbReference type="AlphaFoldDB" id="A0A1Q3CB71"/>
<feature type="domain" description="DUF7746" evidence="1">
    <location>
        <begin position="15"/>
        <end position="86"/>
    </location>
</feature>
<gene>
    <name evidence="2" type="ORF">CFOL_v3_20819</name>
</gene>
<protein>
    <recommendedName>
        <fullName evidence="1">DUF7746 domain-containing protein</fullName>
    </recommendedName>
</protein>
<dbReference type="InterPro" id="IPR056648">
    <property type="entry name" value="DUF7746"/>
</dbReference>
<reference evidence="3" key="1">
    <citation type="submission" date="2016-04" db="EMBL/GenBank/DDBJ databases">
        <title>Cephalotus genome sequencing.</title>
        <authorList>
            <person name="Fukushima K."/>
            <person name="Hasebe M."/>
            <person name="Fang X."/>
        </authorList>
    </citation>
    <scope>NUCLEOTIDE SEQUENCE [LARGE SCALE GENOMIC DNA]</scope>
    <source>
        <strain evidence="3">cv. St1</strain>
    </source>
</reference>
<accession>A0A1Q3CB71</accession>
<dbReference type="PANTHER" id="PTHR33054">
    <property type="entry name" value="CCHC-TYPE DOMAIN-CONTAINING PROTEIN"/>
    <property type="match status" value="1"/>
</dbReference>
<sequence>MIILKKLVINYLQLKLTVVINAYKIKNTSDKVVANLLIAGFTGKLKGLWDNVFTIQQQSNILESIQINIIGEPILNLNNEPIEDVVATLIYNINKYFIGDPTYLKKYDSRPIIKLKM</sequence>
<dbReference type="EMBL" id="BDDD01001610">
    <property type="protein sequence ID" value="GAV77348.1"/>
    <property type="molecule type" value="Genomic_DNA"/>
</dbReference>
<dbReference type="InParanoid" id="A0A1Q3CB71"/>